<feature type="domain" description="PLD phosphodiesterase" evidence="14">
    <location>
        <begin position="396"/>
        <end position="423"/>
    </location>
</feature>
<comment type="subcellular location">
    <subcellularLocation>
        <location evidence="1 12">Cell membrane</location>
        <topology evidence="1 12">Multi-pass membrane protein</topology>
    </subcellularLocation>
</comment>
<dbReference type="EC" id="2.7.8.-" evidence="12 13"/>
<dbReference type="GO" id="GO:0008808">
    <property type="term" value="F:cardiolipin synthase activity"/>
    <property type="evidence" value="ECO:0007669"/>
    <property type="project" value="UniProtKB-UniRule"/>
</dbReference>
<dbReference type="GO" id="GO:0032049">
    <property type="term" value="P:cardiolipin biosynthetic process"/>
    <property type="evidence" value="ECO:0007669"/>
    <property type="project" value="UniProtKB-UniRule"/>
</dbReference>
<evidence type="ECO:0000256" key="10">
    <source>
        <dbReference type="ARBA" id="ARBA00023209"/>
    </source>
</evidence>
<dbReference type="PANTHER" id="PTHR21248">
    <property type="entry name" value="CARDIOLIPIN SYNTHASE"/>
    <property type="match status" value="1"/>
</dbReference>
<evidence type="ECO:0000313" key="15">
    <source>
        <dbReference type="EMBL" id="SHF78168.1"/>
    </source>
</evidence>
<accession>A0A1M5EG10</accession>
<feature type="active site" evidence="12">
    <location>
        <position position="401"/>
    </location>
</feature>
<dbReference type="RefSeq" id="WP_073002995.1">
    <property type="nucleotide sequence ID" value="NZ_FQUM01000009.1"/>
</dbReference>
<evidence type="ECO:0000256" key="9">
    <source>
        <dbReference type="ARBA" id="ARBA00023136"/>
    </source>
</evidence>
<keyword evidence="8 12" id="KW-0443">Lipid metabolism</keyword>
<comment type="similarity">
    <text evidence="12">Belongs to the phospholipase D family. Cardiolipin synthase subfamily.</text>
</comment>
<evidence type="ECO:0000256" key="11">
    <source>
        <dbReference type="ARBA" id="ARBA00023264"/>
    </source>
</evidence>
<feature type="domain" description="PLD phosphodiesterase" evidence="14">
    <location>
        <begin position="220"/>
        <end position="247"/>
    </location>
</feature>
<name>A0A1M5EG10_9BACT</name>
<evidence type="ECO:0000256" key="1">
    <source>
        <dbReference type="ARBA" id="ARBA00004651"/>
    </source>
</evidence>
<keyword evidence="5 12" id="KW-0812">Transmembrane</keyword>
<dbReference type="InterPro" id="IPR025202">
    <property type="entry name" value="PLD-like_dom"/>
</dbReference>
<keyword evidence="6" id="KW-0677">Repeat</keyword>
<proteinExistence type="inferred from homology"/>
<dbReference type="Gene3D" id="3.30.870.10">
    <property type="entry name" value="Endonuclease Chain A"/>
    <property type="match status" value="2"/>
</dbReference>
<feature type="active site" evidence="12">
    <location>
        <position position="408"/>
    </location>
</feature>
<evidence type="ECO:0000256" key="3">
    <source>
        <dbReference type="ARBA" id="ARBA00022516"/>
    </source>
</evidence>
<dbReference type="InterPro" id="IPR027379">
    <property type="entry name" value="CLS_N"/>
</dbReference>
<dbReference type="InterPro" id="IPR022924">
    <property type="entry name" value="Cardiolipin_synthase"/>
</dbReference>
<feature type="transmembrane region" description="Helical" evidence="12">
    <location>
        <begin position="7"/>
        <end position="28"/>
    </location>
</feature>
<gene>
    <name evidence="15" type="ORF">SAMN05444274_10921</name>
</gene>
<sequence>MHPGVDFWTVFSLIFLVTAIPVAIMIILEKRSPFKTAAWVLALILLPVFGVVFYLFFGQEYRKKKLFSRKGLKSLNVYRKLSFRQIRQFEHSLDKLNPTARGKENIIRLLLKNSNALLTTGNELQILNNGEETFTAIFGAIKAARHHVHLEYYILDNDKIGNQLKDLLIEKRREGVEVRMIVDDVGSWGLGKKYMTELREKGVEIYSFMEVRFPRLTSQVNYRNHRKIVVVDGKIGFTGGLNIADRYLRGLKRIGPWHDTHLQITGDAVNCLQVVFAADWFFVVNENLNGENYFPPLKEYPGTPVQISASGPDSDWDSIGQAFFAALGSAKSKIYIVTPYLMPPLEIIYALKTAALSNVDVRILMPEKSDSIIPRWSSFSYIEELLEAGVRVFFFQSGFIHSKYLVVDDVFSSIGTTNLDFRSLETNFEVNAFVYEEAFNADLATLFKNDLKNSYEIKLDEWKQRSWRFKLRESLAHLVSPLL</sequence>
<protein>
    <recommendedName>
        <fullName evidence="12 13">Cardiolipin synthase</fullName>
        <shortName evidence="12">CL synthase</shortName>
        <ecNumber evidence="12 13">2.7.8.-</ecNumber>
    </recommendedName>
</protein>
<dbReference type="InterPro" id="IPR030874">
    <property type="entry name" value="Cardiolipin_synth_Firmi"/>
</dbReference>
<dbReference type="STRING" id="1484053.SAMN05444274_10921"/>
<dbReference type="HAMAP" id="MF_01916">
    <property type="entry name" value="Cardiolipin_synth_Cls"/>
    <property type="match status" value="1"/>
</dbReference>
<evidence type="ECO:0000256" key="6">
    <source>
        <dbReference type="ARBA" id="ARBA00022737"/>
    </source>
</evidence>
<keyword evidence="10 12" id="KW-0594">Phospholipid biosynthesis</keyword>
<dbReference type="NCBIfam" id="TIGR04265">
    <property type="entry name" value="bac_cardiolipin"/>
    <property type="match status" value="1"/>
</dbReference>
<feature type="active site" evidence="12">
    <location>
        <position position="227"/>
    </location>
</feature>
<dbReference type="OrthoDB" id="9762009at2"/>
<dbReference type="InterPro" id="IPR001736">
    <property type="entry name" value="PLipase_D/transphosphatidylase"/>
</dbReference>
<dbReference type="FunFam" id="3.30.870.10:FF:000014">
    <property type="entry name" value="Cardiolipin synthase"/>
    <property type="match status" value="1"/>
</dbReference>
<dbReference type="AlphaFoldDB" id="A0A1M5EG10"/>
<evidence type="ECO:0000256" key="2">
    <source>
        <dbReference type="ARBA" id="ARBA00022475"/>
    </source>
</evidence>
<evidence type="ECO:0000256" key="12">
    <source>
        <dbReference type="HAMAP-Rule" id="MF_01916"/>
    </source>
</evidence>
<evidence type="ECO:0000256" key="8">
    <source>
        <dbReference type="ARBA" id="ARBA00023098"/>
    </source>
</evidence>
<feature type="transmembrane region" description="Helical" evidence="12">
    <location>
        <begin position="34"/>
        <end position="57"/>
    </location>
</feature>
<dbReference type="PROSITE" id="PS50035">
    <property type="entry name" value="PLD"/>
    <property type="match status" value="2"/>
</dbReference>
<evidence type="ECO:0000256" key="4">
    <source>
        <dbReference type="ARBA" id="ARBA00022679"/>
    </source>
</evidence>
<comment type="catalytic activity">
    <reaction evidence="12">
        <text>2 a 1,2-diacyl-sn-glycero-3-phospho-(1'-sn-glycerol) = a cardiolipin + glycerol</text>
        <dbReference type="Rhea" id="RHEA:31451"/>
        <dbReference type="ChEBI" id="CHEBI:17754"/>
        <dbReference type="ChEBI" id="CHEBI:62237"/>
        <dbReference type="ChEBI" id="CHEBI:64716"/>
    </reaction>
</comment>
<keyword evidence="3 12" id="KW-0444">Lipid biosynthesis</keyword>
<comment type="function">
    <text evidence="12">Catalyzes the reversible phosphatidyl group transfer from one phosphatidylglycerol molecule to another to form cardiolipin (CL) (diphosphatidylglycerol) and glycerol.</text>
</comment>
<dbReference type="Proteomes" id="UP000184164">
    <property type="component" value="Unassembled WGS sequence"/>
</dbReference>
<dbReference type="CDD" id="cd09110">
    <property type="entry name" value="PLDc_CLS_1"/>
    <property type="match status" value="1"/>
</dbReference>
<reference evidence="15 16" key="1">
    <citation type="submission" date="2016-11" db="EMBL/GenBank/DDBJ databases">
        <authorList>
            <person name="Jaros S."/>
            <person name="Januszkiewicz K."/>
            <person name="Wedrychowicz H."/>
        </authorList>
    </citation>
    <scope>NUCLEOTIDE SEQUENCE [LARGE SCALE GENOMIC DNA]</scope>
    <source>
        <strain evidence="15 16">DSM 26910</strain>
    </source>
</reference>
<evidence type="ECO:0000259" key="14">
    <source>
        <dbReference type="PROSITE" id="PS50035"/>
    </source>
</evidence>
<feature type="active site" evidence="12">
    <location>
        <position position="232"/>
    </location>
</feature>
<evidence type="ECO:0000256" key="5">
    <source>
        <dbReference type="ARBA" id="ARBA00022692"/>
    </source>
</evidence>
<dbReference type="SMART" id="SM00155">
    <property type="entry name" value="PLDc"/>
    <property type="match status" value="2"/>
</dbReference>
<dbReference type="Pfam" id="PF13091">
    <property type="entry name" value="PLDc_2"/>
    <property type="match status" value="2"/>
</dbReference>
<feature type="active site" evidence="12">
    <location>
        <position position="403"/>
    </location>
</feature>
<keyword evidence="16" id="KW-1185">Reference proteome</keyword>
<dbReference type="GO" id="GO:0005886">
    <property type="term" value="C:plasma membrane"/>
    <property type="evidence" value="ECO:0007669"/>
    <property type="project" value="UniProtKB-SubCell"/>
</dbReference>
<dbReference type="EMBL" id="FQUM01000009">
    <property type="protein sequence ID" value="SHF78168.1"/>
    <property type="molecule type" value="Genomic_DNA"/>
</dbReference>
<dbReference type="PANTHER" id="PTHR21248:SF22">
    <property type="entry name" value="PHOSPHOLIPASE D"/>
    <property type="match status" value="1"/>
</dbReference>
<keyword evidence="4 12" id="KW-0808">Transferase</keyword>
<keyword evidence="7 12" id="KW-1133">Transmembrane helix</keyword>
<evidence type="ECO:0000256" key="7">
    <source>
        <dbReference type="ARBA" id="ARBA00022989"/>
    </source>
</evidence>
<feature type="active site" evidence="12">
    <location>
        <position position="225"/>
    </location>
</feature>
<keyword evidence="9 12" id="KW-0472">Membrane</keyword>
<evidence type="ECO:0000256" key="13">
    <source>
        <dbReference type="NCBIfam" id="TIGR04265"/>
    </source>
</evidence>
<keyword evidence="11 12" id="KW-1208">Phospholipid metabolism</keyword>
<dbReference type="Pfam" id="PF13396">
    <property type="entry name" value="PLDc_N"/>
    <property type="match status" value="1"/>
</dbReference>
<organism evidence="15 16">
    <name type="scientific">Mariniphaga anaerophila</name>
    <dbReference type="NCBI Taxonomy" id="1484053"/>
    <lineage>
        <taxon>Bacteria</taxon>
        <taxon>Pseudomonadati</taxon>
        <taxon>Bacteroidota</taxon>
        <taxon>Bacteroidia</taxon>
        <taxon>Marinilabiliales</taxon>
        <taxon>Prolixibacteraceae</taxon>
        <taxon>Mariniphaga</taxon>
    </lineage>
</organism>
<keyword evidence="2 12" id="KW-1003">Cell membrane</keyword>
<dbReference type="CDD" id="cd09112">
    <property type="entry name" value="PLDc_CLS_2"/>
    <property type="match status" value="1"/>
</dbReference>
<evidence type="ECO:0000313" key="16">
    <source>
        <dbReference type="Proteomes" id="UP000184164"/>
    </source>
</evidence>
<dbReference type="SUPFAM" id="SSF56024">
    <property type="entry name" value="Phospholipase D/nuclease"/>
    <property type="match status" value="2"/>
</dbReference>